<evidence type="ECO:0000313" key="2">
    <source>
        <dbReference type="Proteomes" id="UP001234178"/>
    </source>
</evidence>
<evidence type="ECO:0000313" key="1">
    <source>
        <dbReference type="EMBL" id="KAK4028033.1"/>
    </source>
</evidence>
<organism evidence="1 2">
    <name type="scientific">Daphnia magna</name>
    <dbReference type="NCBI Taxonomy" id="35525"/>
    <lineage>
        <taxon>Eukaryota</taxon>
        <taxon>Metazoa</taxon>
        <taxon>Ecdysozoa</taxon>
        <taxon>Arthropoda</taxon>
        <taxon>Crustacea</taxon>
        <taxon>Branchiopoda</taxon>
        <taxon>Diplostraca</taxon>
        <taxon>Cladocera</taxon>
        <taxon>Anomopoda</taxon>
        <taxon>Daphniidae</taxon>
        <taxon>Daphnia</taxon>
    </lineage>
</organism>
<accession>A0ABR0ASU6</accession>
<comment type="caution">
    <text evidence="1">The sequence shown here is derived from an EMBL/GenBank/DDBJ whole genome shotgun (WGS) entry which is preliminary data.</text>
</comment>
<gene>
    <name evidence="1" type="ORF">OUZ56_017196</name>
</gene>
<sequence length="71" mass="8301">MNRHTSIHKSLGGVLNHHPNTEANLIVMLSLISVLWFTKRSTKVELYQIERTTVQTMVELNPMVFYIRPQH</sequence>
<dbReference type="EMBL" id="JAOYFB010000038">
    <property type="protein sequence ID" value="KAK4028033.1"/>
    <property type="molecule type" value="Genomic_DNA"/>
</dbReference>
<name>A0ABR0ASU6_9CRUS</name>
<keyword evidence="2" id="KW-1185">Reference proteome</keyword>
<dbReference type="Proteomes" id="UP001234178">
    <property type="component" value="Unassembled WGS sequence"/>
</dbReference>
<reference evidence="1 2" key="1">
    <citation type="journal article" date="2023" name="Nucleic Acids Res.">
        <title>The hologenome of Daphnia magna reveals possible DNA methylation and microbiome-mediated evolution of the host genome.</title>
        <authorList>
            <person name="Chaturvedi A."/>
            <person name="Li X."/>
            <person name="Dhandapani V."/>
            <person name="Marshall H."/>
            <person name="Kissane S."/>
            <person name="Cuenca-Cambronero M."/>
            <person name="Asole G."/>
            <person name="Calvet F."/>
            <person name="Ruiz-Romero M."/>
            <person name="Marangio P."/>
            <person name="Guigo R."/>
            <person name="Rago D."/>
            <person name="Mirbahai L."/>
            <person name="Eastwood N."/>
            <person name="Colbourne J.K."/>
            <person name="Zhou J."/>
            <person name="Mallon E."/>
            <person name="Orsini L."/>
        </authorList>
    </citation>
    <scope>NUCLEOTIDE SEQUENCE [LARGE SCALE GENOMIC DNA]</scope>
    <source>
        <strain evidence="1">LRV0_1</strain>
    </source>
</reference>
<protein>
    <submittedName>
        <fullName evidence="1">Uncharacterized protein</fullName>
    </submittedName>
</protein>
<proteinExistence type="predicted"/>